<proteinExistence type="predicted"/>
<dbReference type="KEGG" id="pfer:IRI77_00175"/>
<dbReference type="EMBL" id="CP063849">
    <property type="protein sequence ID" value="QOY88418.1"/>
    <property type="molecule type" value="Genomic_DNA"/>
</dbReference>
<dbReference type="AlphaFoldDB" id="A0A7S7SL40"/>
<dbReference type="SUPFAM" id="SSF51735">
    <property type="entry name" value="NAD(P)-binding Rossmann-fold domains"/>
    <property type="match status" value="1"/>
</dbReference>
<dbReference type="Gene3D" id="3.30.360.10">
    <property type="entry name" value="Dihydrodipicolinate Reductase, domain 2"/>
    <property type="match status" value="1"/>
</dbReference>
<dbReference type="InterPro" id="IPR050463">
    <property type="entry name" value="Gfo/Idh/MocA_oxidrdct_glycsds"/>
</dbReference>
<feature type="domain" description="GFO/IDH/MocA-like oxidoreductase" evidence="3">
    <location>
        <begin position="228"/>
        <end position="319"/>
    </location>
</feature>
<evidence type="ECO:0000256" key="1">
    <source>
        <dbReference type="SAM" id="MobiDB-lite"/>
    </source>
</evidence>
<reference evidence="4 5" key="1">
    <citation type="submission" date="2020-10" db="EMBL/GenBank/DDBJ databases">
        <title>Complete genome sequence of Paludibaculum fermentans P105T, a facultatively anaerobic acidobacterium capable of dissimilatory Fe(III) reduction.</title>
        <authorList>
            <person name="Dedysh S.N."/>
            <person name="Beletsky A.V."/>
            <person name="Kulichevskaya I.S."/>
            <person name="Mardanov A.V."/>
            <person name="Ravin N.V."/>
        </authorList>
    </citation>
    <scope>NUCLEOTIDE SEQUENCE [LARGE SCALE GENOMIC DNA]</scope>
    <source>
        <strain evidence="4 5">P105</strain>
    </source>
</reference>
<accession>A0A7S7SL40</accession>
<dbReference type="Gene3D" id="3.40.50.720">
    <property type="entry name" value="NAD(P)-binding Rossmann-like Domain"/>
    <property type="match status" value="1"/>
</dbReference>
<evidence type="ECO:0000313" key="5">
    <source>
        <dbReference type="Proteomes" id="UP000593892"/>
    </source>
</evidence>
<keyword evidence="5" id="KW-1185">Reference proteome</keyword>
<feature type="region of interest" description="Disordered" evidence="1">
    <location>
        <begin position="351"/>
        <end position="376"/>
    </location>
</feature>
<dbReference type="InterPro" id="IPR055170">
    <property type="entry name" value="GFO_IDH_MocA-like_dom"/>
</dbReference>
<name>A0A7S7SL40_PALFE</name>
<gene>
    <name evidence="4" type="ORF">IRI77_00175</name>
</gene>
<feature type="compositionally biased region" description="Basic and acidic residues" evidence="1">
    <location>
        <begin position="351"/>
        <end position="369"/>
    </location>
</feature>
<dbReference type="SUPFAM" id="SSF55347">
    <property type="entry name" value="Glyceraldehyde-3-phosphate dehydrogenase-like, C-terminal domain"/>
    <property type="match status" value="1"/>
</dbReference>
<dbReference type="Proteomes" id="UP000593892">
    <property type="component" value="Chromosome"/>
</dbReference>
<dbReference type="InterPro" id="IPR006311">
    <property type="entry name" value="TAT_signal"/>
</dbReference>
<dbReference type="InterPro" id="IPR000683">
    <property type="entry name" value="Gfo/Idh/MocA-like_OxRdtase_N"/>
</dbReference>
<dbReference type="PANTHER" id="PTHR43818:SF5">
    <property type="entry name" value="OXIDOREDUCTASE FAMILY PROTEIN"/>
    <property type="match status" value="1"/>
</dbReference>
<dbReference type="GO" id="GO:0000166">
    <property type="term" value="F:nucleotide binding"/>
    <property type="evidence" value="ECO:0007669"/>
    <property type="project" value="InterPro"/>
</dbReference>
<feature type="domain" description="Gfo/Idh/MocA-like oxidoreductase N-terminal" evidence="2">
    <location>
        <begin position="37"/>
        <end position="155"/>
    </location>
</feature>
<dbReference type="Pfam" id="PF01408">
    <property type="entry name" value="GFO_IDH_MocA"/>
    <property type="match status" value="1"/>
</dbReference>
<organism evidence="4 5">
    <name type="scientific">Paludibaculum fermentans</name>
    <dbReference type="NCBI Taxonomy" id="1473598"/>
    <lineage>
        <taxon>Bacteria</taxon>
        <taxon>Pseudomonadati</taxon>
        <taxon>Acidobacteriota</taxon>
        <taxon>Terriglobia</taxon>
        <taxon>Bryobacterales</taxon>
        <taxon>Bryobacteraceae</taxon>
        <taxon>Paludibaculum</taxon>
    </lineage>
</organism>
<evidence type="ECO:0000259" key="3">
    <source>
        <dbReference type="Pfam" id="PF22725"/>
    </source>
</evidence>
<dbReference type="Pfam" id="PF22725">
    <property type="entry name" value="GFO_IDH_MocA_C3"/>
    <property type="match status" value="1"/>
</dbReference>
<sequence length="433" mass="47602">MPSRRTFLNSAGAATIYRLVDSAPARAATAAPSDTVNLGFVGVGIRGSQLLEEFSQIPGVNPVIAADLYDGHLDHAKEFTQGKILTTKRYEDVIGRKDLDAIVIAVPDHWHKQMTLETLSAGKHVYIEKPMTWSLQEGPEIIAAEKKAGKVLMVGSGGKTTTLVAKTRELVAAGELGAVRQVRMMQYRNSKEGAWVYPVPPDASLKTIDWDRFLGSAPKRAFSPEVFFRWRCWWEYSGGVATDLFVHLLTTMHEVMNVQAPVSAVSQGGLYRWKDGRTVPDVMESLFEYKEGFIAQVSVNLNNSSRSPAMQIFGEKGTLTLEASGITITPEPEDYDIQMYGSSALSKATRDEYLKSRDADKPRPARPEPKVIPVEAGPGHGSYFIQSIRESKPSRENATEGHAAAGAAHLANMAYRKGRKLTWDFATNRVSEG</sequence>
<dbReference type="PANTHER" id="PTHR43818">
    <property type="entry name" value="BCDNA.GH03377"/>
    <property type="match status" value="1"/>
</dbReference>
<evidence type="ECO:0000259" key="2">
    <source>
        <dbReference type="Pfam" id="PF01408"/>
    </source>
</evidence>
<protein>
    <submittedName>
        <fullName evidence="4">Gfo/Idh/MocA family oxidoreductase</fullName>
    </submittedName>
</protein>
<dbReference type="RefSeq" id="WP_194450080.1">
    <property type="nucleotide sequence ID" value="NZ_CP063849.1"/>
</dbReference>
<dbReference type="PROSITE" id="PS51318">
    <property type="entry name" value="TAT"/>
    <property type="match status" value="1"/>
</dbReference>
<evidence type="ECO:0000313" key="4">
    <source>
        <dbReference type="EMBL" id="QOY88418.1"/>
    </source>
</evidence>
<dbReference type="InterPro" id="IPR036291">
    <property type="entry name" value="NAD(P)-bd_dom_sf"/>
</dbReference>